<gene>
    <name evidence="1" type="ordered locus">Dvul_2390</name>
</gene>
<dbReference type="AlphaFoldDB" id="A0A0H3AAR3"/>
<dbReference type="EMBL" id="CP000527">
    <property type="protein sequence ID" value="ABM29406.1"/>
    <property type="molecule type" value="Genomic_DNA"/>
</dbReference>
<evidence type="ECO:0000313" key="1">
    <source>
        <dbReference type="EMBL" id="ABM29406.1"/>
    </source>
</evidence>
<reference evidence="2" key="1">
    <citation type="journal article" date="2009" name="Environ. Microbiol.">
        <title>Contribution of mobile genetic elements to Desulfovibrio vulgaris genome plasticity.</title>
        <authorList>
            <person name="Walker C.B."/>
            <person name="Stolyar S."/>
            <person name="Chivian D."/>
            <person name="Pinel N."/>
            <person name="Gabster J.A."/>
            <person name="Dehal P.S."/>
            <person name="He Z."/>
            <person name="Yang Z.K."/>
            <person name="Yen H.C."/>
            <person name="Zhou J."/>
            <person name="Wall J.D."/>
            <person name="Hazen T.C."/>
            <person name="Arkin A.P."/>
            <person name="Stahl D.A."/>
        </authorList>
    </citation>
    <scope>NUCLEOTIDE SEQUENCE [LARGE SCALE GENOMIC DNA]</scope>
    <source>
        <strain evidence="2">DP4</strain>
    </source>
</reference>
<dbReference type="Proteomes" id="UP000009173">
    <property type="component" value="Chromosome"/>
</dbReference>
<name>A0A0H3AAR3_NITV4</name>
<sequence length="398" mass="45331">MMSEGVVNSDFGKLKKAFIEAVVLLAFTKSRKKRWRNILRNMDLVGDFKSFLQFILQERRGRVLYLELSDAHGEIAPGYIKYFQDLGCSVDVVMDSSVARENPLYCIDGVRFFSTNPVLAPLLLRAIRKSDYQIIFVGTNELYQYKRRFFCDVYRSFCEEHPSKMLIVEHDLKNIEKSFYLASLYKNRRLVVIRNFSDDPLLSEVNPHFFGCFESDARSTEDMTTFVVAGGLGLERRNPALLVEGVRYLLGKGIDDFRVVVVGSGRPDGFPDDVAAKVLWMGRLDYPKLYETVRSSSFFLPLLDPDMQEHHKYRTSVSSGSIQLIYGCLIIPVISRVFAVAYGFSEETCVVYDGNEIGMAMERAIKLSDDERRALTACLEDLKGNVVKKSSSCVRAFL</sequence>
<dbReference type="SUPFAM" id="SSF53756">
    <property type="entry name" value="UDP-Glycosyltransferase/glycogen phosphorylase"/>
    <property type="match status" value="1"/>
</dbReference>
<accession>A0A0H3AAR3</accession>
<dbReference type="HOGENOM" id="CLU_065772_0_0_7"/>
<organism evidence="1 2">
    <name type="scientific">Nitratidesulfovibrio vulgaris (strain DP4)</name>
    <name type="common">Desulfovibrio vulgaris</name>
    <dbReference type="NCBI Taxonomy" id="391774"/>
    <lineage>
        <taxon>Bacteria</taxon>
        <taxon>Pseudomonadati</taxon>
        <taxon>Thermodesulfobacteriota</taxon>
        <taxon>Desulfovibrionia</taxon>
        <taxon>Desulfovibrionales</taxon>
        <taxon>Desulfovibrionaceae</taxon>
        <taxon>Nitratidesulfovibrio</taxon>
    </lineage>
</organism>
<evidence type="ECO:0000313" key="2">
    <source>
        <dbReference type="Proteomes" id="UP000009173"/>
    </source>
</evidence>
<dbReference type="KEGG" id="dvl:Dvul_2390"/>
<protein>
    <recommendedName>
        <fullName evidence="3">Glycosyltransferase</fullName>
    </recommendedName>
</protein>
<proteinExistence type="predicted"/>
<evidence type="ECO:0008006" key="3">
    <source>
        <dbReference type="Google" id="ProtNLM"/>
    </source>
</evidence>